<dbReference type="Proteomes" id="UP000019335">
    <property type="component" value="Chromosome 16"/>
</dbReference>
<dbReference type="AlphaFoldDB" id="W7T935"/>
<protein>
    <submittedName>
        <fullName evidence="1">Uncharacterized protein</fullName>
    </submittedName>
</protein>
<accession>W7T935</accession>
<proteinExistence type="predicted"/>
<evidence type="ECO:0000313" key="2">
    <source>
        <dbReference type="Proteomes" id="UP000019335"/>
    </source>
</evidence>
<keyword evidence="2" id="KW-1185">Reference proteome</keyword>
<gene>
    <name evidence="1" type="ORF">Naga_102246g1</name>
</gene>
<comment type="caution">
    <text evidence="1">The sequence shown here is derived from an EMBL/GenBank/DDBJ whole genome shotgun (WGS) entry which is preliminary data.</text>
</comment>
<name>W7T935_9STRA</name>
<dbReference type="OrthoDB" id="10583387at2759"/>
<reference evidence="1 2" key="1">
    <citation type="journal article" date="2014" name="Mol. Plant">
        <title>Chromosome Scale Genome Assembly and Transcriptome Profiling of Nannochloropsis gaditana in Nitrogen Depletion.</title>
        <authorList>
            <person name="Corteggiani Carpinelli E."/>
            <person name="Telatin A."/>
            <person name="Vitulo N."/>
            <person name="Forcato C."/>
            <person name="D'Angelo M."/>
            <person name="Schiavon R."/>
            <person name="Vezzi A."/>
            <person name="Giacometti G.M."/>
            <person name="Morosinotto T."/>
            <person name="Valle G."/>
        </authorList>
    </citation>
    <scope>NUCLEOTIDE SEQUENCE [LARGE SCALE GENOMIC DNA]</scope>
    <source>
        <strain evidence="1 2">B-31</strain>
    </source>
</reference>
<organism evidence="1 2">
    <name type="scientific">Nannochloropsis gaditana</name>
    <dbReference type="NCBI Taxonomy" id="72520"/>
    <lineage>
        <taxon>Eukaryota</taxon>
        <taxon>Sar</taxon>
        <taxon>Stramenopiles</taxon>
        <taxon>Ochrophyta</taxon>
        <taxon>Eustigmatophyceae</taxon>
        <taxon>Eustigmatales</taxon>
        <taxon>Monodopsidaceae</taxon>
        <taxon>Nannochloropsis</taxon>
    </lineage>
</organism>
<evidence type="ECO:0000313" key="1">
    <source>
        <dbReference type="EMBL" id="EWM23510.1"/>
    </source>
</evidence>
<sequence>MSGPAGLDLGQLSANYVCRETVTTMEKALLAIWTTYTNEFRQSYNKRIKEEAQRAPLPFLSSLFRRKGRAGRGREEREDAERALRSILLEAQGFLGMWLLFLTIACPVEIMEIWPPSARGRGRGREGGQCT</sequence>
<dbReference type="EMBL" id="AZIL01001616">
    <property type="protein sequence ID" value="EWM23510.1"/>
    <property type="molecule type" value="Genomic_DNA"/>
</dbReference>